<comment type="similarity">
    <text evidence="4">Belongs to the cyclophilin-type PPIase family.</text>
</comment>
<keyword evidence="7" id="KW-1185">Reference proteome</keyword>
<evidence type="ECO:0000259" key="5">
    <source>
        <dbReference type="PROSITE" id="PS50072"/>
    </source>
</evidence>
<dbReference type="PANTHER" id="PTHR11071:SF561">
    <property type="entry name" value="PEPTIDYL-PROLYL CIS-TRANS ISOMERASE D-RELATED"/>
    <property type="match status" value="1"/>
</dbReference>
<evidence type="ECO:0000256" key="3">
    <source>
        <dbReference type="ARBA" id="ARBA00023235"/>
    </source>
</evidence>
<dbReference type="EMBL" id="WHUW01000077">
    <property type="protein sequence ID" value="KAF8427656.1"/>
    <property type="molecule type" value="Genomic_DNA"/>
</dbReference>
<evidence type="ECO:0000313" key="7">
    <source>
        <dbReference type="Proteomes" id="UP001194468"/>
    </source>
</evidence>
<dbReference type="Gene3D" id="2.40.100.10">
    <property type="entry name" value="Cyclophilin-like"/>
    <property type="match status" value="1"/>
</dbReference>
<reference evidence="6" key="1">
    <citation type="submission" date="2019-10" db="EMBL/GenBank/DDBJ databases">
        <authorList>
            <consortium name="DOE Joint Genome Institute"/>
            <person name="Kuo A."/>
            <person name="Miyauchi S."/>
            <person name="Kiss E."/>
            <person name="Drula E."/>
            <person name="Kohler A."/>
            <person name="Sanchez-Garcia M."/>
            <person name="Andreopoulos B."/>
            <person name="Barry K.W."/>
            <person name="Bonito G."/>
            <person name="Buee M."/>
            <person name="Carver A."/>
            <person name="Chen C."/>
            <person name="Cichocki N."/>
            <person name="Clum A."/>
            <person name="Culley D."/>
            <person name="Crous P.W."/>
            <person name="Fauchery L."/>
            <person name="Girlanda M."/>
            <person name="Hayes R."/>
            <person name="Keri Z."/>
            <person name="LaButti K."/>
            <person name="Lipzen A."/>
            <person name="Lombard V."/>
            <person name="Magnuson J."/>
            <person name="Maillard F."/>
            <person name="Morin E."/>
            <person name="Murat C."/>
            <person name="Nolan M."/>
            <person name="Ohm R."/>
            <person name="Pangilinan J."/>
            <person name="Pereira M."/>
            <person name="Perotto S."/>
            <person name="Peter M."/>
            <person name="Riley R."/>
            <person name="Sitrit Y."/>
            <person name="Stielow B."/>
            <person name="Szollosi G."/>
            <person name="Zifcakova L."/>
            <person name="Stursova M."/>
            <person name="Spatafora J.W."/>
            <person name="Tedersoo L."/>
            <person name="Vaario L.-M."/>
            <person name="Yamada A."/>
            <person name="Yan M."/>
            <person name="Wang P."/>
            <person name="Xu J."/>
            <person name="Bruns T."/>
            <person name="Baldrian P."/>
            <person name="Vilgalys R."/>
            <person name="Henrissat B."/>
            <person name="Grigoriev I.V."/>
            <person name="Hibbett D."/>
            <person name="Nagy L.G."/>
            <person name="Martin F.M."/>
        </authorList>
    </citation>
    <scope>NUCLEOTIDE SEQUENCE</scope>
    <source>
        <strain evidence="6">BED1</strain>
    </source>
</reference>
<sequence length="64" mass="7625">MSNVYFDIQYKSEKFGRIVFKLYDDVVPKTAKNFRELATGKHGFGYRYSEFHYVVPNFMIMGDK</sequence>
<dbReference type="GO" id="GO:0016018">
    <property type="term" value="F:cyclosporin A binding"/>
    <property type="evidence" value="ECO:0007669"/>
    <property type="project" value="TreeGrafter"/>
</dbReference>
<organism evidence="6 7">
    <name type="scientific">Boletus edulis BED1</name>
    <dbReference type="NCBI Taxonomy" id="1328754"/>
    <lineage>
        <taxon>Eukaryota</taxon>
        <taxon>Fungi</taxon>
        <taxon>Dikarya</taxon>
        <taxon>Basidiomycota</taxon>
        <taxon>Agaricomycotina</taxon>
        <taxon>Agaricomycetes</taxon>
        <taxon>Agaricomycetidae</taxon>
        <taxon>Boletales</taxon>
        <taxon>Boletineae</taxon>
        <taxon>Boletaceae</taxon>
        <taxon>Boletoideae</taxon>
        <taxon>Boletus</taxon>
    </lineage>
</organism>
<proteinExistence type="inferred from homology"/>
<dbReference type="SUPFAM" id="SSF50891">
    <property type="entry name" value="Cyclophilin-like"/>
    <property type="match status" value="1"/>
</dbReference>
<protein>
    <recommendedName>
        <fullName evidence="4">Peptidyl-prolyl cis-trans isomerase</fullName>
        <shortName evidence="4">PPIase</shortName>
        <ecNumber evidence="4">5.2.1.8</ecNumber>
    </recommendedName>
</protein>
<dbReference type="GO" id="GO:0006457">
    <property type="term" value="P:protein folding"/>
    <property type="evidence" value="ECO:0007669"/>
    <property type="project" value="TreeGrafter"/>
</dbReference>
<dbReference type="PROSITE" id="PS50072">
    <property type="entry name" value="CSA_PPIASE_2"/>
    <property type="match status" value="1"/>
</dbReference>
<evidence type="ECO:0000313" key="6">
    <source>
        <dbReference type="EMBL" id="KAF8427656.1"/>
    </source>
</evidence>
<name>A0AAD4G800_BOLED</name>
<evidence type="ECO:0000256" key="4">
    <source>
        <dbReference type="RuleBase" id="RU363019"/>
    </source>
</evidence>
<keyword evidence="3 4" id="KW-0413">Isomerase</keyword>
<reference evidence="6" key="2">
    <citation type="journal article" date="2020" name="Nat. Commun.">
        <title>Large-scale genome sequencing of mycorrhizal fungi provides insights into the early evolution of symbiotic traits.</title>
        <authorList>
            <person name="Miyauchi S."/>
            <person name="Kiss E."/>
            <person name="Kuo A."/>
            <person name="Drula E."/>
            <person name="Kohler A."/>
            <person name="Sanchez-Garcia M."/>
            <person name="Morin E."/>
            <person name="Andreopoulos B."/>
            <person name="Barry K.W."/>
            <person name="Bonito G."/>
            <person name="Buee M."/>
            <person name="Carver A."/>
            <person name="Chen C."/>
            <person name="Cichocki N."/>
            <person name="Clum A."/>
            <person name="Culley D."/>
            <person name="Crous P.W."/>
            <person name="Fauchery L."/>
            <person name="Girlanda M."/>
            <person name="Hayes R.D."/>
            <person name="Keri Z."/>
            <person name="LaButti K."/>
            <person name="Lipzen A."/>
            <person name="Lombard V."/>
            <person name="Magnuson J."/>
            <person name="Maillard F."/>
            <person name="Murat C."/>
            <person name="Nolan M."/>
            <person name="Ohm R.A."/>
            <person name="Pangilinan J."/>
            <person name="Pereira M.F."/>
            <person name="Perotto S."/>
            <person name="Peter M."/>
            <person name="Pfister S."/>
            <person name="Riley R."/>
            <person name="Sitrit Y."/>
            <person name="Stielow J.B."/>
            <person name="Szollosi G."/>
            <person name="Zifcakova L."/>
            <person name="Stursova M."/>
            <person name="Spatafora J.W."/>
            <person name="Tedersoo L."/>
            <person name="Vaario L.M."/>
            <person name="Yamada A."/>
            <person name="Yan M."/>
            <person name="Wang P."/>
            <person name="Xu J."/>
            <person name="Bruns T."/>
            <person name="Baldrian P."/>
            <person name="Vilgalys R."/>
            <person name="Dunand C."/>
            <person name="Henrissat B."/>
            <person name="Grigoriev I.V."/>
            <person name="Hibbett D."/>
            <person name="Nagy L.G."/>
            <person name="Martin F.M."/>
        </authorList>
    </citation>
    <scope>NUCLEOTIDE SEQUENCE</scope>
    <source>
        <strain evidence="6">BED1</strain>
    </source>
</reference>
<feature type="domain" description="PPIase cyclophilin-type" evidence="5">
    <location>
        <begin position="5"/>
        <end position="64"/>
    </location>
</feature>
<dbReference type="InterPro" id="IPR002130">
    <property type="entry name" value="Cyclophilin-type_PPIase_dom"/>
</dbReference>
<comment type="caution">
    <text evidence="6">The sequence shown here is derived from an EMBL/GenBank/DDBJ whole genome shotgun (WGS) entry which is preliminary data.</text>
</comment>
<dbReference type="PRINTS" id="PR00153">
    <property type="entry name" value="CSAPPISMRASE"/>
</dbReference>
<dbReference type="GO" id="GO:0005737">
    <property type="term" value="C:cytoplasm"/>
    <property type="evidence" value="ECO:0007669"/>
    <property type="project" value="TreeGrafter"/>
</dbReference>
<dbReference type="PANTHER" id="PTHR11071">
    <property type="entry name" value="PEPTIDYL-PROLYL CIS-TRANS ISOMERASE"/>
    <property type="match status" value="1"/>
</dbReference>
<keyword evidence="2 4" id="KW-0697">Rotamase</keyword>
<dbReference type="Pfam" id="PF00160">
    <property type="entry name" value="Pro_isomerase"/>
    <property type="match status" value="1"/>
</dbReference>
<comment type="catalytic activity">
    <reaction evidence="1 4">
        <text>[protein]-peptidylproline (omega=180) = [protein]-peptidylproline (omega=0)</text>
        <dbReference type="Rhea" id="RHEA:16237"/>
        <dbReference type="Rhea" id="RHEA-COMP:10747"/>
        <dbReference type="Rhea" id="RHEA-COMP:10748"/>
        <dbReference type="ChEBI" id="CHEBI:83833"/>
        <dbReference type="ChEBI" id="CHEBI:83834"/>
        <dbReference type="EC" id="5.2.1.8"/>
    </reaction>
</comment>
<evidence type="ECO:0000256" key="2">
    <source>
        <dbReference type="ARBA" id="ARBA00023110"/>
    </source>
</evidence>
<dbReference type="EC" id="5.2.1.8" evidence="4"/>
<dbReference type="InterPro" id="IPR029000">
    <property type="entry name" value="Cyclophilin-like_dom_sf"/>
</dbReference>
<comment type="function">
    <text evidence="4">PPIases accelerate the folding of proteins. It catalyzes the cis-trans isomerization of proline imidic peptide bonds in oligopeptides.</text>
</comment>
<dbReference type="AlphaFoldDB" id="A0AAD4G800"/>
<evidence type="ECO:0000256" key="1">
    <source>
        <dbReference type="ARBA" id="ARBA00000971"/>
    </source>
</evidence>
<gene>
    <name evidence="6" type="ORF">L210DRAFT_3132991</name>
</gene>
<dbReference type="Proteomes" id="UP001194468">
    <property type="component" value="Unassembled WGS sequence"/>
</dbReference>
<dbReference type="GO" id="GO:0003755">
    <property type="term" value="F:peptidyl-prolyl cis-trans isomerase activity"/>
    <property type="evidence" value="ECO:0007669"/>
    <property type="project" value="UniProtKB-UniRule"/>
</dbReference>
<accession>A0AAD4G800</accession>